<proteinExistence type="predicted"/>
<dbReference type="AlphaFoldDB" id="A0A246JQA8"/>
<dbReference type="SUPFAM" id="SSF52833">
    <property type="entry name" value="Thioredoxin-like"/>
    <property type="match status" value="1"/>
</dbReference>
<evidence type="ECO:0000313" key="3">
    <source>
        <dbReference type="Proteomes" id="UP000197361"/>
    </source>
</evidence>
<dbReference type="InterPro" id="IPR036249">
    <property type="entry name" value="Thioredoxin-like_sf"/>
</dbReference>
<sequence length="213" mass="23478">MCPWCIIGWLKFQAVLAHFEGRLNFRVQWHPFELNPDMPPEGEDAAEHVMRKYGITAEQSRANSGKMAGVAANLGFVFNRGPDFRMRNSFDAHRLLTWAGALEEPEQAAAIGVQTALKLALFAAHFTDNRDVSDHVVLADVAASVGLDRARAEAILASGEFGEMVRTEETYWADRNITGVPAFILDGRMLIPGAQDPEVFIRIIENKVLAAAA</sequence>
<dbReference type="CDD" id="cd03024">
    <property type="entry name" value="DsbA_FrnE"/>
    <property type="match status" value="1"/>
</dbReference>
<dbReference type="InterPro" id="IPR001853">
    <property type="entry name" value="DSBA-like_thioredoxin_dom"/>
</dbReference>
<dbReference type="Gene3D" id="3.40.30.10">
    <property type="entry name" value="Glutaredoxin"/>
    <property type="match status" value="1"/>
</dbReference>
<feature type="domain" description="DSBA-like thioredoxin" evidence="1">
    <location>
        <begin position="1"/>
        <end position="200"/>
    </location>
</feature>
<evidence type="ECO:0000313" key="2">
    <source>
        <dbReference type="EMBL" id="OWQ94993.1"/>
    </source>
</evidence>
<dbReference type="Pfam" id="PF01323">
    <property type="entry name" value="DSBA"/>
    <property type="match status" value="1"/>
</dbReference>
<organism evidence="2 3">
    <name type="scientific">Sphingopyxis bauzanensis</name>
    <dbReference type="NCBI Taxonomy" id="651663"/>
    <lineage>
        <taxon>Bacteria</taxon>
        <taxon>Pseudomonadati</taxon>
        <taxon>Pseudomonadota</taxon>
        <taxon>Alphaproteobacteria</taxon>
        <taxon>Sphingomonadales</taxon>
        <taxon>Sphingomonadaceae</taxon>
        <taxon>Sphingopyxis</taxon>
    </lineage>
</organism>
<dbReference type="PANTHER" id="PTHR13887">
    <property type="entry name" value="GLUTATHIONE S-TRANSFERASE KAPPA"/>
    <property type="match status" value="1"/>
</dbReference>
<reference evidence="2 3" key="1">
    <citation type="journal article" date="2010" name="Int. J. Syst. Evol. Microbiol.">
        <title>Sphingopyxis bauzanensis sp. nov., a psychrophilic bacterium isolated from soil.</title>
        <authorList>
            <person name="Zhang D.C."/>
            <person name="Liu H.C."/>
            <person name="Xin Y.H."/>
            <person name="Zhou Y.G."/>
            <person name="Schinner F."/>
            <person name="Margesin R."/>
        </authorList>
    </citation>
    <scope>NUCLEOTIDE SEQUENCE [LARGE SCALE GENOMIC DNA]</scope>
    <source>
        <strain evidence="2 3">DSM 22271</strain>
    </source>
</reference>
<comment type="caution">
    <text evidence="2">The sequence shown here is derived from an EMBL/GenBank/DDBJ whole genome shotgun (WGS) entry which is preliminary data.</text>
</comment>
<keyword evidence="3" id="KW-1185">Reference proteome</keyword>
<dbReference type="PANTHER" id="PTHR13887:SF41">
    <property type="entry name" value="THIOREDOXIN SUPERFAMILY PROTEIN"/>
    <property type="match status" value="1"/>
</dbReference>
<name>A0A246JQA8_9SPHN</name>
<dbReference type="EMBL" id="NISK01000004">
    <property type="protein sequence ID" value="OWQ94993.1"/>
    <property type="molecule type" value="Genomic_DNA"/>
</dbReference>
<protein>
    <submittedName>
        <fullName evidence="2">Disulfide bond formation protein DsbA</fullName>
    </submittedName>
</protein>
<accession>A0A246JQA8</accession>
<evidence type="ECO:0000259" key="1">
    <source>
        <dbReference type="Pfam" id="PF01323"/>
    </source>
</evidence>
<dbReference type="GO" id="GO:0016491">
    <property type="term" value="F:oxidoreductase activity"/>
    <property type="evidence" value="ECO:0007669"/>
    <property type="project" value="InterPro"/>
</dbReference>
<dbReference type="Proteomes" id="UP000197361">
    <property type="component" value="Unassembled WGS sequence"/>
</dbReference>
<gene>
    <name evidence="2" type="ORF">CDQ92_15645</name>
</gene>
<dbReference type="OrthoDB" id="9799122at2"/>